<dbReference type="STRING" id="388280.SAMN04488057_11441"/>
<dbReference type="PROSITE" id="PS51257">
    <property type="entry name" value="PROKAR_LIPOPROTEIN"/>
    <property type="match status" value="1"/>
</dbReference>
<feature type="domain" description="3-keto-alpha-glucoside-1,2-lyase/3-keto-2-hydroxy-glucal hydratase" evidence="1">
    <location>
        <begin position="44"/>
        <end position="215"/>
    </location>
</feature>
<dbReference type="InterPro" id="IPR013320">
    <property type="entry name" value="ConA-like_dom_sf"/>
</dbReference>
<protein>
    <recommendedName>
        <fullName evidence="1">3-keto-alpha-glucoside-1,2-lyase/3-keto-2-hydroxy-glucal hydratase domain-containing protein</fullName>
    </recommendedName>
</protein>
<sequence length="247" mass="27262">MPIRPFQYRRSNPSPCRLVIFCLLIFFVCGCKLNQTSGNIPGGFSSLVIGSSLEGWHKSLTTHHGVSGNFFTEDGTIVLKQSPFGQGGILLTNEKYEDFELHFEFKADPGTNGGLLFRSTESGSAYQLELAGDGGKGTAALFGEMLRVEKTVPAPDLSGIWKKGDWNLFRMRVSGEVPEISLWINGKPIWQVQMEQNDLHAGSTTGFVGLQLHWSSTLVPIPGGSCCGYSWRPDAAHRYRNVYIKEL</sequence>
<dbReference type="InterPro" id="IPR010496">
    <property type="entry name" value="AL/BT2_dom"/>
</dbReference>
<proteinExistence type="predicted"/>
<evidence type="ECO:0000259" key="1">
    <source>
        <dbReference type="Pfam" id="PF06439"/>
    </source>
</evidence>
<dbReference type="Pfam" id="PF06439">
    <property type="entry name" value="3keto-disac_hyd"/>
    <property type="match status" value="1"/>
</dbReference>
<reference evidence="2 3" key="1">
    <citation type="submission" date="2016-11" db="EMBL/GenBank/DDBJ databases">
        <authorList>
            <person name="Jaros S."/>
            <person name="Januszkiewicz K."/>
            <person name="Wedrychowicz H."/>
        </authorList>
    </citation>
    <scope>NUCLEOTIDE SEQUENCE [LARGE SCALE GENOMIC DNA]</scope>
    <source>
        <strain evidence="2 3">CGMCC 1.6102</strain>
    </source>
</reference>
<name>A0A1M7Q5C9_9BACT</name>
<evidence type="ECO:0000313" key="3">
    <source>
        <dbReference type="Proteomes" id="UP000184513"/>
    </source>
</evidence>
<dbReference type="GO" id="GO:0004553">
    <property type="term" value="F:hydrolase activity, hydrolyzing O-glycosyl compounds"/>
    <property type="evidence" value="ECO:0007669"/>
    <property type="project" value="UniProtKB-ARBA"/>
</dbReference>
<dbReference type="EMBL" id="FRCY01000014">
    <property type="protein sequence ID" value="SHN25603.1"/>
    <property type="molecule type" value="Genomic_DNA"/>
</dbReference>
<accession>A0A1M7Q5C9</accession>
<dbReference type="Gene3D" id="2.60.120.560">
    <property type="entry name" value="Exo-inulinase, domain 1"/>
    <property type="match status" value="1"/>
</dbReference>
<dbReference type="GO" id="GO:0005975">
    <property type="term" value="P:carbohydrate metabolic process"/>
    <property type="evidence" value="ECO:0007669"/>
    <property type="project" value="UniProtKB-ARBA"/>
</dbReference>
<dbReference type="SUPFAM" id="SSF49899">
    <property type="entry name" value="Concanavalin A-like lectins/glucanases"/>
    <property type="match status" value="1"/>
</dbReference>
<dbReference type="AlphaFoldDB" id="A0A1M7Q5C9"/>
<dbReference type="OrthoDB" id="259356at2"/>
<keyword evidence="3" id="KW-1185">Reference proteome</keyword>
<evidence type="ECO:0000313" key="2">
    <source>
        <dbReference type="EMBL" id="SHN25603.1"/>
    </source>
</evidence>
<dbReference type="Proteomes" id="UP000184513">
    <property type="component" value="Unassembled WGS sequence"/>
</dbReference>
<organism evidence="2 3">
    <name type="scientific">Cyclobacterium lianum</name>
    <dbReference type="NCBI Taxonomy" id="388280"/>
    <lineage>
        <taxon>Bacteria</taxon>
        <taxon>Pseudomonadati</taxon>
        <taxon>Bacteroidota</taxon>
        <taxon>Cytophagia</taxon>
        <taxon>Cytophagales</taxon>
        <taxon>Cyclobacteriaceae</taxon>
        <taxon>Cyclobacterium</taxon>
    </lineage>
</organism>
<gene>
    <name evidence="2" type="ORF">SAMN04488057_11441</name>
</gene>